<dbReference type="GO" id="GO:0030145">
    <property type="term" value="F:manganese ion binding"/>
    <property type="evidence" value="ECO:0007669"/>
    <property type="project" value="UniProtKB-UniRule"/>
</dbReference>
<feature type="binding site" evidence="5 7">
    <location>
        <position position="166"/>
    </location>
    <ligand>
        <name>Mn(2+)</name>
        <dbReference type="ChEBI" id="CHEBI:29035"/>
        <label>1</label>
    </ligand>
</feature>
<dbReference type="EMBL" id="UGYW01000001">
    <property type="protein sequence ID" value="SUI96591.1"/>
    <property type="molecule type" value="Genomic_DNA"/>
</dbReference>
<feature type="binding site" evidence="7">
    <location>
        <position position="164"/>
    </location>
    <ligand>
        <name>Mn(2+)</name>
        <dbReference type="ChEBI" id="CHEBI:29035"/>
        <label>1</label>
    </ligand>
</feature>
<comment type="pathway">
    <text evidence="5">Amino-acid degradation; L-histidine degradation into L-glutamate; L-glutamate from N-formimidoyl-L-glutamate (hydrolase route): step 1/1.</text>
</comment>
<organism evidence="10 11">
    <name type="scientific">Sphingobacterium spiritivorum</name>
    <name type="common">Flavobacterium spiritivorum</name>
    <dbReference type="NCBI Taxonomy" id="258"/>
    <lineage>
        <taxon>Bacteria</taxon>
        <taxon>Pseudomonadati</taxon>
        <taxon>Bacteroidota</taxon>
        <taxon>Sphingobacteriia</taxon>
        <taxon>Sphingobacteriales</taxon>
        <taxon>Sphingobacteriaceae</taxon>
        <taxon>Sphingobacterium</taxon>
    </lineage>
</organism>
<dbReference type="PANTHER" id="PTHR11358">
    <property type="entry name" value="ARGINASE/AGMATINASE"/>
    <property type="match status" value="1"/>
</dbReference>
<comment type="function">
    <text evidence="5">Catalyzes the conversion of N-formimidoyl-L-glutamate to L-glutamate and formamide.</text>
</comment>
<keyword evidence="3 5" id="KW-0369">Histidine metabolism</keyword>
<dbReference type="PIRSF" id="PIRSF036979">
    <property type="entry name" value="Arginase"/>
    <property type="match status" value="1"/>
</dbReference>
<evidence type="ECO:0000256" key="7">
    <source>
        <dbReference type="PIRSR" id="PIRSR036979-1"/>
    </source>
</evidence>
<dbReference type="CDD" id="cd09988">
    <property type="entry name" value="Formimidoylglutamase"/>
    <property type="match status" value="1"/>
</dbReference>
<accession>A0A380B850</accession>
<dbReference type="NCBIfam" id="TIGR01227">
    <property type="entry name" value="hutG"/>
    <property type="match status" value="1"/>
</dbReference>
<dbReference type="InterPro" id="IPR023696">
    <property type="entry name" value="Ureohydrolase_dom_sf"/>
</dbReference>
<comment type="similarity">
    <text evidence="5 8 9">Belongs to the arginase family.</text>
</comment>
<feature type="binding site" evidence="5">
    <location>
        <position position="256"/>
    </location>
    <ligand>
        <name>Mn(2+)</name>
        <dbReference type="ChEBI" id="CHEBI:29035"/>
        <label>2</label>
    </ligand>
</feature>
<feature type="binding site" evidence="5">
    <location>
        <position position="258"/>
    </location>
    <ligand>
        <name>Mn(2+)</name>
        <dbReference type="ChEBI" id="CHEBI:29035"/>
        <label>2</label>
    </ligand>
</feature>
<dbReference type="Gene3D" id="3.40.800.10">
    <property type="entry name" value="Ureohydrolase domain"/>
    <property type="match status" value="1"/>
</dbReference>
<evidence type="ECO:0000256" key="8">
    <source>
        <dbReference type="PROSITE-ProRule" id="PRU00742"/>
    </source>
</evidence>
<feature type="binding site" evidence="5 7">
    <location>
        <position position="136"/>
    </location>
    <ligand>
        <name>Mn(2+)</name>
        <dbReference type="ChEBI" id="CHEBI:29035"/>
        <label>1</label>
    </ligand>
</feature>
<dbReference type="AlphaFoldDB" id="A0A380B850"/>
<evidence type="ECO:0000256" key="5">
    <source>
        <dbReference type="HAMAP-Rule" id="MF_00737"/>
    </source>
</evidence>
<evidence type="ECO:0000313" key="10">
    <source>
        <dbReference type="EMBL" id="SUI96591.1"/>
    </source>
</evidence>
<feature type="binding site" evidence="5">
    <location>
        <position position="164"/>
    </location>
    <ligand>
        <name>Mn(2+)</name>
        <dbReference type="ChEBI" id="CHEBI:29035"/>
        <label>2</label>
    </ligand>
</feature>
<evidence type="ECO:0000256" key="2">
    <source>
        <dbReference type="ARBA" id="ARBA00022801"/>
    </source>
</evidence>
<evidence type="ECO:0000256" key="4">
    <source>
        <dbReference type="ARBA" id="ARBA00023211"/>
    </source>
</evidence>
<feature type="binding site" evidence="7">
    <location>
        <position position="258"/>
    </location>
    <ligand>
        <name>Mn(2+)</name>
        <dbReference type="ChEBI" id="CHEBI:29035"/>
        <label>1</label>
    </ligand>
</feature>
<dbReference type="GO" id="GO:0050415">
    <property type="term" value="F:formimidoylglutamase activity"/>
    <property type="evidence" value="ECO:0007669"/>
    <property type="project" value="UniProtKB-UniRule"/>
</dbReference>
<evidence type="ECO:0000256" key="9">
    <source>
        <dbReference type="RuleBase" id="RU003684"/>
    </source>
</evidence>
<feature type="binding site" evidence="5 7">
    <location>
        <position position="162"/>
    </location>
    <ligand>
        <name>Mn(2+)</name>
        <dbReference type="ChEBI" id="CHEBI:29035"/>
        <label>1</label>
    </ligand>
</feature>
<dbReference type="GO" id="GO:0019556">
    <property type="term" value="P:L-histidine catabolic process to glutamate and formamide"/>
    <property type="evidence" value="ECO:0007669"/>
    <property type="project" value="UniProtKB-UniRule"/>
</dbReference>
<reference evidence="10 11" key="1">
    <citation type="submission" date="2018-06" db="EMBL/GenBank/DDBJ databases">
        <authorList>
            <consortium name="Pathogen Informatics"/>
            <person name="Doyle S."/>
        </authorList>
    </citation>
    <scope>NUCLEOTIDE SEQUENCE [LARGE SCALE GENOMIC DNA]</scope>
    <source>
        <strain evidence="10 11">NCTC11388</strain>
    </source>
</reference>
<evidence type="ECO:0000256" key="1">
    <source>
        <dbReference type="ARBA" id="ARBA00022723"/>
    </source>
</evidence>
<dbReference type="Pfam" id="PF00491">
    <property type="entry name" value="Arginase"/>
    <property type="match status" value="1"/>
</dbReference>
<feature type="binding site" evidence="5 7">
    <location>
        <position position="256"/>
    </location>
    <ligand>
        <name>Mn(2+)</name>
        <dbReference type="ChEBI" id="CHEBI:29035"/>
        <label>1</label>
    </ligand>
</feature>
<feature type="binding site" evidence="5">
    <location>
        <position position="162"/>
    </location>
    <ligand>
        <name>Mn(2+)</name>
        <dbReference type="ChEBI" id="CHEBI:29035"/>
        <label>2</label>
    </ligand>
</feature>
<name>A0A380B850_SPHSI</name>
<dbReference type="RefSeq" id="WP_115168652.1">
    <property type="nucleotide sequence ID" value="NZ_UGYW01000001.1"/>
</dbReference>
<dbReference type="InterPro" id="IPR020855">
    <property type="entry name" value="Ureohydrolase_Mn_BS"/>
</dbReference>
<sequence length="327" mass="35982">MGHLQIEDYVPGNALLWKGRTDGTDDAYLRWHQVVQCIDLSDVGRLLPGSYVLLGFCSDEGVRRNSGRVGAVQGPKSIREVLRNLPVHHDADVVLYDGGDILCTKGRLEQAQRQLSLAIRQVLELGGFPIVLGGGHEVTYGHFQAVYQSVGELQEIGIINFDAHFDLRKPVDGVATSGTGFFQIAEDLHKQGKQLHYLALGIQKISNTKVLFDTAHDFGATYITAEEMGNSLRQEHILVQLEQFIAKVDCIYMTIDLDVFAAAYAPGVSATAFCGVLPDQHFFKLLHTILNSGKLRSYDIAELNPVFDVDNRTAKLAADLIFKSVSG</sequence>
<comment type="catalytic activity">
    <reaction evidence="5">
        <text>N-formimidoyl-L-glutamate + H2O = formamide + L-glutamate</text>
        <dbReference type="Rhea" id="RHEA:22492"/>
        <dbReference type="ChEBI" id="CHEBI:15377"/>
        <dbReference type="ChEBI" id="CHEBI:16397"/>
        <dbReference type="ChEBI" id="CHEBI:29985"/>
        <dbReference type="ChEBI" id="CHEBI:58928"/>
        <dbReference type="EC" id="3.5.3.8"/>
    </reaction>
</comment>
<dbReference type="SUPFAM" id="SSF52768">
    <property type="entry name" value="Arginase/deacetylase"/>
    <property type="match status" value="1"/>
</dbReference>
<evidence type="ECO:0000256" key="6">
    <source>
        <dbReference type="NCBIfam" id="TIGR01227"/>
    </source>
</evidence>
<dbReference type="HAMAP" id="MF_00737">
    <property type="entry name" value="Formimidoylglutam"/>
    <property type="match status" value="1"/>
</dbReference>
<dbReference type="GO" id="GO:0008783">
    <property type="term" value="F:agmatinase activity"/>
    <property type="evidence" value="ECO:0007669"/>
    <property type="project" value="TreeGrafter"/>
</dbReference>
<comment type="cofactor">
    <cofactor evidence="5 7">
        <name>Mn(2+)</name>
        <dbReference type="ChEBI" id="CHEBI:29035"/>
    </cofactor>
    <text evidence="5 7">Binds 2 manganese ions per subunit.</text>
</comment>
<dbReference type="GO" id="GO:0033389">
    <property type="term" value="P:putrescine biosynthetic process from arginine, via agmatine"/>
    <property type="evidence" value="ECO:0007669"/>
    <property type="project" value="TreeGrafter"/>
</dbReference>
<dbReference type="Proteomes" id="UP000254893">
    <property type="component" value="Unassembled WGS sequence"/>
</dbReference>
<dbReference type="InterPro" id="IPR006035">
    <property type="entry name" value="Ureohydrolase"/>
</dbReference>
<evidence type="ECO:0000256" key="3">
    <source>
        <dbReference type="ARBA" id="ARBA00022808"/>
    </source>
</evidence>
<dbReference type="InterPro" id="IPR005923">
    <property type="entry name" value="HutG"/>
</dbReference>
<keyword evidence="4 5" id="KW-0464">Manganese</keyword>
<dbReference type="EC" id="3.5.3.8" evidence="5 6"/>
<dbReference type="UniPathway" id="UPA00379">
    <property type="reaction ID" value="UER00552"/>
</dbReference>
<proteinExistence type="inferred from homology"/>
<keyword evidence="1 5" id="KW-0479">Metal-binding</keyword>
<gene>
    <name evidence="10" type="primary">hutG_1</name>
    <name evidence="5" type="synonym">hutG</name>
    <name evidence="10" type="ORF">NCTC11388_00041</name>
</gene>
<keyword evidence="2 5" id="KW-0378">Hydrolase</keyword>
<dbReference type="PROSITE" id="PS51409">
    <property type="entry name" value="ARGINASE_2"/>
    <property type="match status" value="1"/>
</dbReference>
<dbReference type="GO" id="GO:0019557">
    <property type="term" value="P:L-histidine catabolic process to glutamate and formate"/>
    <property type="evidence" value="ECO:0007669"/>
    <property type="project" value="UniProtKB-UniPathway"/>
</dbReference>
<evidence type="ECO:0000313" key="11">
    <source>
        <dbReference type="Proteomes" id="UP000254893"/>
    </source>
</evidence>
<protein>
    <recommendedName>
        <fullName evidence="5 6">Formimidoylglutamase</fullName>
        <ecNumber evidence="5 6">3.5.3.8</ecNumber>
    </recommendedName>
    <alternativeName>
        <fullName evidence="5">Formiminoglutamase</fullName>
    </alternativeName>
    <alternativeName>
        <fullName evidence="5">Formiminoglutamate hydrolase</fullName>
    </alternativeName>
</protein>
<dbReference type="PANTHER" id="PTHR11358:SF35">
    <property type="entry name" value="FORMIMIDOYLGLUTAMASE"/>
    <property type="match status" value="1"/>
</dbReference>
<dbReference type="PROSITE" id="PS01053">
    <property type="entry name" value="ARGINASE_1"/>
    <property type="match status" value="1"/>
</dbReference>